<dbReference type="EMBL" id="GBRH01166412">
    <property type="protein sequence ID" value="JAE31484.1"/>
    <property type="molecule type" value="Transcribed_RNA"/>
</dbReference>
<name>A0A0A9H6R5_ARUDO</name>
<accession>A0A0A9H6R5</accession>
<sequence>MLLTNYNLFASSKYYPSTDSIHAVTASCLSIIPFKMIFYRDLVPIDGLGM</sequence>
<protein>
    <submittedName>
        <fullName evidence="1">Uncharacterized protein</fullName>
    </submittedName>
</protein>
<proteinExistence type="predicted"/>
<reference evidence="1" key="1">
    <citation type="submission" date="2014-09" db="EMBL/GenBank/DDBJ databases">
        <authorList>
            <person name="Magalhaes I.L.F."/>
            <person name="Oliveira U."/>
            <person name="Santos F.R."/>
            <person name="Vidigal T.H.D.A."/>
            <person name="Brescovit A.D."/>
            <person name="Santos A.J."/>
        </authorList>
    </citation>
    <scope>NUCLEOTIDE SEQUENCE</scope>
    <source>
        <tissue evidence="1">Shoot tissue taken approximately 20 cm above the soil surface</tissue>
    </source>
</reference>
<organism evidence="1">
    <name type="scientific">Arundo donax</name>
    <name type="common">Giant reed</name>
    <name type="synonym">Donax arundinaceus</name>
    <dbReference type="NCBI Taxonomy" id="35708"/>
    <lineage>
        <taxon>Eukaryota</taxon>
        <taxon>Viridiplantae</taxon>
        <taxon>Streptophyta</taxon>
        <taxon>Embryophyta</taxon>
        <taxon>Tracheophyta</taxon>
        <taxon>Spermatophyta</taxon>
        <taxon>Magnoliopsida</taxon>
        <taxon>Liliopsida</taxon>
        <taxon>Poales</taxon>
        <taxon>Poaceae</taxon>
        <taxon>PACMAD clade</taxon>
        <taxon>Arundinoideae</taxon>
        <taxon>Arundineae</taxon>
        <taxon>Arundo</taxon>
    </lineage>
</organism>
<reference evidence="1" key="2">
    <citation type="journal article" date="2015" name="Data Brief">
        <title>Shoot transcriptome of the giant reed, Arundo donax.</title>
        <authorList>
            <person name="Barrero R.A."/>
            <person name="Guerrero F.D."/>
            <person name="Moolhuijzen P."/>
            <person name="Goolsby J.A."/>
            <person name="Tidwell J."/>
            <person name="Bellgard S.E."/>
            <person name="Bellgard M.I."/>
        </authorList>
    </citation>
    <scope>NUCLEOTIDE SEQUENCE</scope>
    <source>
        <tissue evidence="1">Shoot tissue taken approximately 20 cm above the soil surface</tissue>
    </source>
</reference>
<evidence type="ECO:0000313" key="1">
    <source>
        <dbReference type="EMBL" id="JAE31484.1"/>
    </source>
</evidence>
<dbReference type="AlphaFoldDB" id="A0A0A9H6R5"/>